<comment type="similarity">
    <text evidence="7">Belongs to the binding-protein-dependent transport system permease family.</text>
</comment>
<feature type="transmembrane region" description="Helical" evidence="7">
    <location>
        <begin position="134"/>
        <end position="158"/>
    </location>
</feature>
<dbReference type="RefSeq" id="WP_141612212.1">
    <property type="nucleotide sequence ID" value="NZ_VIGC02000040.1"/>
</dbReference>
<keyword evidence="5 7" id="KW-1133">Transmembrane helix</keyword>
<feature type="transmembrane region" description="Helical" evidence="7">
    <location>
        <begin position="103"/>
        <end position="122"/>
    </location>
</feature>
<dbReference type="Pfam" id="PF19300">
    <property type="entry name" value="BPD_transp_1_N"/>
    <property type="match status" value="1"/>
</dbReference>
<accession>A0A540V9M3</accession>
<dbReference type="AlphaFoldDB" id="A0A540V9M3"/>
<dbReference type="PANTHER" id="PTHR43163">
    <property type="entry name" value="DIPEPTIDE TRANSPORT SYSTEM PERMEASE PROTEIN DPPB-RELATED"/>
    <property type="match status" value="1"/>
</dbReference>
<comment type="subcellular location">
    <subcellularLocation>
        <location evidence="1 7">Cell membrane</location>
        <topology evidence="1 7">Multi-pass membrane protein</topology>
    </subcellularLocation>
</comment>
<dbReference type="Proteomes" id="UP000317371">
    <property type="component" value="Unassembled WGS sequence"/>
</dbReference>
<evidence type="ECO:0000256" key="3">
    <source>
        <dbReference type="ARBA" id="ARBA00022475"/>
    </source>
</evidence>
<dbReference type="SUPFAM" id="SSF161098">
    <property type="entry name" value="MetI-like"/>
    <property type="match status" value="1"/>
</dbReference>
<sequence length="306" mass="33310">MTRYVVARLLGMIPVLLGIVFVTMLTLDLIPGDPVALMLGDNARPEEVAALRAKLGLDQPLAVRYVRYLGNVLQGDLGRSILSNRPVLDEIADVWPKTLQLTVAAMVLAVLLGLTTGVISAVRPGGLLDALVRLLALIGLSMPVFWLGLVLLYVFAYYFRLFPVGGSGTWRHLVLPSIALAAPSIAIVSRMTRSSMLEILREDYVRTAWAKGLGERLVLVRHVLRNALIPIITVIGLQFGQLMGGAVLTETVFAWPGLGRLIVLAIFARDYILLQGSVLVFALSFVVINAAVDISYAYLDPRTRSL</sequence>
<dbReference type="Pfam" id="PF00528">
    <property type="entry name" value="BPD_transp_1"/>
    <property type="match status" value="1"/>
</dbReference>
<dbReference type="InterPro" id="IPR045621">
    <property type="entry name" value="BPD_transp_1_N"/>
</dbReference>
<protein>
    <submittedName>
        <fullName evidence="9">ABC transporter permease</fullName>
    </submittedName>
</protein>
<keyword evidence="3" id="KW-1003">Cell membrane</keyword>
<dbReference type="InterPro" id="IPR000515">
    <property type="entry name" value="MetI-like"/>
</dbReference>
<feature type="transmembrane region" description="Helical" evidence="7">
    <location>
        <begin position="227"/>
        <end position="247"/>
    </location>
</feature>
<dbReference type="PROSITE" id="PS50928">
    <property type="entry name" value="ABC_TM1"/>
    <property type="match status" value="1"/>
</dbReference>
<keyword evidence="4 7" id="KW-0812">Transmembrane</keyword>
<dbReference type="Gene3D" id="1.10.3720.10">
    <property type="entry name" value="MetI-like"/>
    <property type="match status" value="1"/>
</dbReference>
<keyword evidence="6 7" id="KW-0472">Membrane</keyword>
<feature type="transmembrane region" description="Helical" evidence="7">
    <location>
        <begin position="170"/>
        <end position="188"/>
    </location>
</feature>
<evidence type="ECO:0000256" key="1">
    <source>
        <dbReference type="ARBA" id="ARBA00004651"/>
    </source>
</evidence>
<evidence type="ECO:0000256" key="2">
    <source>
        <dbReference type="ARBA" id="ARBA00022448"/>
    </source>
</evidence>
<feature type="transmembrane region" description="Helical" evidence="7">
    <location>
        <begin position="279"/>
        <end position="299"/>
    </location>
</feature>
<dbReference type="InterPro" id="IPR035906">
    <property type="entry name" value="MetI-like_sf"/>
</dbReference>
<evidence type="ECO:0000256" key="7">
    <source>
        <dbReference type="RuleBase" id="RU363032"/>
    </source>
</evidence>
<reference evidence="9 10" key="1">
    <citation type="submission" date="2019-06" db="EMBL/GenBank/DDBJ databases">
        <title>Genome sequence of Litorilinea aerophila BAA-2444.</title>
        <authorList>
            <person name="Maclea K.S."/>
            <person name="Maurais E.G."/>
            <person name="Iannazzi L.C."/>
        </authorList>
    </citation>
    <scope>NUCLEOTIDE SEQUENCE [LARGE SCALE GENOMIC DNA]</scope>
    <source>
        <strain evidence="9 10">ATCC BAA-2444</strain>
    </source>
</reference>
<evidence type="ECO:0000256" key="5">
    <source>
        <dbReference type="ARBA" id="ARBA00022989"/>
    </source>
</evidence>
<dbReference type="GO" id="GO:0055085">
    <property type="term" value="P:transmembrane transport"/>
    <property type="evidence" value="ECO:0007669"/>
    <property type="project" value="InterPro"/>
</dbReference>
<dbReference type="GO" id="GO:0005886">
    <property type="term" value="C:plasma membrane"/>
    <property type="evidence" value="ECO:0007669"/>
    <property type="project" value="UniProtKB-SubCell"/>
</dbReference>
<feature type="domain" description="ABC transmembrane type-1" evidence="8">
    <location>
        <begin position="95"/>
        <end position="296"/>
    </location>
</feature>
<keyword evidence="2 7" id="KW-0813">Transport</keyword>
<evidence type="ECO:0000256" key="4">
    <source>
        <dbReference type="ARBA" id="ARBA00022692"/>
    </source>
</evidence>
<dbReference type="InParanoid" id="A0A540V9M3"/>
<keyword evidence="10" id="KW-1185">Reference proteome</keyword>
<comment type="caution">
    <text evidence="9">The sequence shown here is derived from an EMBL/GenBank/DDBJ whole genome shotgun (WGS) entry which is preliminary data.</text>
</comment>
<evidence type="ECO:0000313" key="9">
    <source>
        <dbReference type="EMBL" id="TQE93431.1"/>
    </source>
</evidence>
<dbReference type="PANTHER" id="PTHR43163:SF6">
    <property type="entry name" value="DIPEPTIDE TRANSPORT SYSTEM PERMEASE PROTEIN DPPB-RELATED"/>
    <property type="match status" value="1"/>
</dbReference>
<dbReference type="EMBL" id="VIGC01000040">
    <property type="protein sequence ID" value="TQE93431.1"/>
    <property type="molecule type" value="Genomic_DNA"/>
</dbReference>
<evidence type="ECO:0000256" key="6">
    <source>
        <dbReference type="ARBA" id="ARBA00023136"/>
    </source>
</evidence>
<feature type="transmembrane region" description="Helical" evidence="7">
    <location>
        <begin position="9"/>
        <end position="30"/>
    </location>
</feature>
<name>A0A540V9M3_9CHLR</name>
<evidence type="ECO:0000259" key="8">
    <source>
        <dbReference type="PROSITE" id="PS50928"/>
    </source>
</evidence>
<proteinExistence type="inferred from homology"/>
<dbReference type="OrthoDB" id="9772184at2"/>
<gene>
    <name evidence="9" type="ORF">FKZ61_21420</name>
</gene>
<organism evidence="9 10">
    <name type="scientific">Litorilinea aerophila</name>
    <dbReference type="NCBI Taxonomy" id="1204385"/>
    <lineage>
        <taxon>Bacteria</taxon>
        <taxon>Bacillati</taxon>
        <taxon>Chloroflexota</taxon>
        <taxon>Caldilineae</taxon>
        <taxon>Caldilineales</taxon>
        <taxon>Caldilineaceae</taxon>
        <taxon>Litorilinea</taxon>
    </lineage>
</organism>
<evidence type="ECO:0000313" key="10">
    <source>
        <dbReference type="Proteomes" id="UP000317371"/>
    </source>
</evidence>
<dbReference type="CDD" id="cd06261">
    <property type="entry name" value="TM_PBP2"/>
    <property type="match status" value="1"/>
</dbReference>